<keyword evidence="5" id="KW-0998">Cell outer membrane</keyword>
<dbReference type="RefSeq" id="WP_089992713.1">
    <property type="nucleotide sequence ID" value="NZ_FOIZ01000001.1"/>
</dbReference>
<dbReference type="AlphaFoldDB" id="A0A1I0Q7C8"/>
<keyword evidence="7" id="KW-1185">Reference proteome</keyword>
<evidence type="ECO:0000256" key="5">
    <source>
        <dbReference type="ARBA" id="ARBA00023237"/>
    </source>
</evidence>
<organism evidence="6 7">
    <name type="scientific">Cognatiyoonia koreensis</name>
    <dbReference type="NCBI Taxonomy" id="364200"/>
    <lineage>
        <taxon>Bacteria</taxon>
        <taxon>Pseudomonadati</taxon>
        <taxon>Pseudomonadota</taxon>
        <taxon>Alphaproteobacteria</taxon>
        <taxon>Rhodobacterales</taxon>
        <taxon>Paracoccaceae</taxon>
        <taxon>Cognatiyoonia</taxon>
    </lineage>
</organism>
<evidence type="ECO:0000256" key="3">
    <source>
        <dbReference type="ARBA" id="ARBA00022729"/>
    </source>
</evidence>
<evidence type="ECO:0000313" key="6">
    <source>
        <dbReference type="EMBL" id="SEW22486.1"/>
    </source>
</evidence>
<dbReference type="PANTHER" id="PTHR38776">
    <property type="entry name" value="MLTA-INTERACTING PROTEIN-RELATED"/>
    <property type="match status" value="1"/>
</dbReference>
<evidence type="ECO:0000313" key="7">
    <source>
        <dbReference type="Proteomes" id="UP000199167"/>
    </source>
</evidence>
<accession>A0A1I0Q7C8</accession>
<evidence type="ECO:0000256" key="1">
    <source>
        <dbReference type="ARBA" id="ARBA00004442"/>
    </source>
</evidence>
<keyword evidence="3" id="KW-0732">Signal</keyword>
<evidence type="ECO:0000256" key="2">
    <source>
        <dbReference type="ARBA" id="ARBA00005722"/>
    </source>
</evidence>
<dbReference type="Pfam" id="PF06629">
    <property type="entry name" value="MipA"/>
    <property type="match status" value="1"/>
</dbReference>
<reference evidence="6 7" key="1">
    <citation type="submission" date="2016-10" db="EMBL/GenBank/DDBJ databases">
        <authorList>
            <person name="de Groot N.N."/>
        </authorList>
    </citation>
    <scope>NUCLEOTIDE SEQUENCE [LARGE SCALE GENOMIC DNA]</scope>
    <source>
        <strain evidence="6 7">DSM 17925</strain>
    </source>
</reference>
<dbReference type="OrthoDB" id="5462484at2"/>
<protein>
    <submittedName>
        <fullName evidence="6">Outer membrane scaffolding protein for murein synthesis, MipA/OmpV family</fullName>
    </submittedName>
</protein>
<dbReference type="GO" id="GO:0009279">
    <property type="term" value="C:cell outer membrane"/>
    <property type="evidence" value="ECO:0007669"/>
    <property type="project" value="UniProtKB-SubCell"/>
</dbReference>
<dbReference type="Proteomes" id="UP000199167">
    <property type="component" value="Unassembled WGS sequence"/>
</dbReference>
<comment type="similarity">
    <text evidence="2">Belongs to the MipA/OmpV family.</text>
</comment>
<dbReference type="InterPro" id="IPR010583">
    <property type="entry name" value="MipA"/>
</dbReference>
<comment type="subcellular location">
    <subcellularLocation>
        <location evidence="1">Cell outer membrane</location>
    </subcellularLocation>
</comment>
<dbReference type="EMBL" id="FOIZ01000001">
    <property type="protein sequence ID" value="SEW22486.1"/>
    <property type="molecule type" value="Genomic_DNA"/>
</dbReference>
<name>A0A1I0Q7C8_9RHOB</name>
<evidence type="ECO:0000256" key="4">
    <source>
        <dbReference type="ARBA" id="ARBA00023136"/>
    </source>
</evidence>
<dbReference type="PANTHER" id="PTHR38776:SF1">
    <property type="entry name" value="MLTA-INTERACTING PROTEIN-RELATED"/>
    <property type="match status" value="1"/>
</dbReference>
<dbReference type="STRING" id="364200.SAMN04488515_1700"/>
<keyword evidence="4" id="KW-0472">Membrane</keyword>
<sequence>MRLAPLLAILATPAFGQADSGNELSFDLGLGAQSGPAYFGSDETVIGPTGSFALDRFAFGSVVIGDGDPNGIGFKGGFRYIGERSGDDYDELLGLNDIDAALELGGGITYTDLPTGHGDWGTLTYAEVRYGVIGHEAWVAEIGSDLIYTPTDDLTLTLGPRLFGGTDDYAETYFGVSPDEAASSSYDAFAATGGVLSRGLEASASYDFNEDWGVTGTITYEEFLNDAANSPIVQQGSSDQLNVSLVVTRSISFNF</sequence>
<proteinExistence type="inferred from homology"/>
<gene>
    <name evidence="6" type="ORF">SAMN04488515_1700</name>
</gene>